<gene>
    <name evidence="2" type="ORF">CWI80_05825</name>
</gene>
<name>A0A432ZAB0_9GAMM</name>
<feature type="chain" id="PRO_5018979100" evidence="1">
    <location>
        <begin position="32"/>
        <end position="251"/>
    </location>
</feature>
<dbReference type="AlphaFoldDB" id="A0A432ZAB0"/>
<proteinExistence type="predicted"/>
<feature type="signal peptide" evidence="1">
    <location>
        <begin position="1"/>
        <end position="31"/>
    </location>
</feature>
<dbReference type="Proteomes" id="UP000287022">
    <property type="component" value="Unassembled WGS sequence"/>
</dbReference>
<dbReference type="InterPro" id="IPR011330">
    <property type="entry name" value="Glyco_hydro/deAcase_b/a-brl"/>
</dbReference>
<dbReference type="SUPFAM" id="SSF88713">
    <property type="entry name" value="Glycoside hydrolase/deacetylase"/>
    <property type="match status" value="1"/>
</dbReference>
<dbReference type="RefSeq" id="WP_084616814.1">
    <property type="nucleotide sequence ID" value="NZ_PIQE01000001.1"/>
</dbReference>
<keyword evidence="1" id="KW-0732">Signal</keyword>
<accession>A0A432ZAB0</accession>
<reference evidence="3" key="1">
    <citation type="journal article" date="2018" name="Front. Microbiol.">
        <title>Genome-Based Analysis Reveals the Taxonomy and Diversity of the Family Idiomarinaceae.</title>
        <authorList>
            <person name="Liu Y."/>
            <person name="Lai Q."/>
            <person name="Shao Z."/>
        </authorList>
    </citation>
    <scope>NUCLEOTIDE SEQUENCE [LARGE SCALE GENOMIC DNA]</scope>
    <source>
        <strain evidence="3">c121</strain>
    </source>
</reference>
<dbReference type="PANTHER" id="PTHR30105">
    <property type="entry name" value="UNCHARACTERIZED YIBQ-RELATED"/>
    <property type="match status" value="1"/>
</dbReference>
<comment type="caution">
    <text evidence="2">The sequence shown here is derived from an EMBL/GenBank/DDBJ whole genome shotgun (WGS) entry which is preliminary data.</text>
</comment>
<dbReference type="EMBL" id="PIQE01000001">
    <property type="protein sequence ID" value="RUO74849.1"/>
    <property type="molecule type" value="Genomic_DNA"/>
</dbReference>
<sequence>MVSLMRVRRLLLSIALLPALLLSATAQQSDAAATPKIAIVIDDLGHHHDHFAFTALAMPLTLAIMPFTPKAEALAAAASSQGHEVIIHMPMQRENNDLQEQGVLDRFDSKAQFIATLSAAISRLPQAVGLNNHQGSALTARPQQMQWLMQELTQQQLYFLDSRTTTLTVAEQQAEAAGVLTGRRHVFLDNAPEREAILAEWQRLLDLAHRQGYAIAIGHPYPATLAFLQNDLPLLAAAHNVELVKASELLH</sequence>
<dbReference type="CDD" id="cd10936">
    <property type="entry name" value="CE4_DAC2"/>
    <property type="match status" value="1"/>
</dbReference>
<dbReference type="Gene3D" id="3.20.20.370">
    <property type="entry name" value="Glycoside hydrolase/deacetylase"/>
    <property type="match status" value="1"/>
</dbReference>
<dbReference type="InterPro" id="IPR006837">
    <property type="entry name" value="Divergent_DAC"/>
</dbReference>
<evidence type="ECO:0000313" key="3">
    <source>
        <dbReference type="Proteomes" id="UP000287022"/>
    </source>
</evidence>
<dbReference type="GO" id="GO:0005975">
    <property type="term" value="P:carbohydrate metabolic process"/>
    <property type="evidence" value="ECO:0007669"/>
    <property type="project" value="InterPro"/>
</dbReference>
<dbReference type="PANTHER" id="PTHR30105:SF2">
    <property type="entry name" value="DIVERGENT POLYSACCHARIDE DEACETYLASE SUPERFAMILY"/>
    <property type="match status" value="1"/>
</dbReference>
<dbReference type="STRING" id="1122124.GCA_000423165_00249"/>
<evidence type="ECO:0000313" key="2">
    <source>
        <dbReference type="EMBL" id="RUO74849.1"/>
    </source>
</evidence>
<dbReference type="Pfam" id="PF04748">
    <property type="entry name" value="Polysacc_deac_2"/>
    <property type="match status" value="1"/>
</dbReference>
<evidence type="ECO:0000256" key="1">
    <source>
        <dbReference type="SAM" id="SignalP"/>
    </source>
</evidence>
<organism evidence="2 3">
    <name type="scientific">Pseudidiomarina sediminum</name>
    <dbReference type="NCBI Taxonomy" id="431675"/>
    <lineage>
        <taxon>Bacteria</taxon>
        <taxon>Pseudomonadati</taxon>
        <taxon>Pseudomonadota</taxon>
        <taxon>Gammaproteobacteria</taxon>
        <taxon>Alteromonadales</taxon>
        <taxon>Idiomarinaceae</taxon>
        <taxon>Pseudidiomarina</taxon>
    </lineage>
</organism>
<protein>
    <submittedName>
        <fullName evidence="2">Divergent polysaccharide deacetylase family protein</fullName>
    </submittedName>
</protein>
<keyword evidence="3" id="KW-1185">Reference proteome</keyword>